<feature type="domain" description="Sulfatase-modifying factor enzyme-like" evidence="1">
    <location>
        <begin position="210"/>
        <end position="295"/>
    </location>
</feature>
<evidence type="ECO:0000313" key="3">
    <source>
        <dbReference type="Proteomes" id="UP000218811"/>
    </source>
</evidence>
<dbReference type="InterPro" id="IPR042095">
    <property type="entry name" value="SUMF_sf"/>
</dbReference>
<dbReference type="SUPFAM" id="SSF56436">
    <property type="entry name" value="C-type lectin-like"/>
    <property type="match status" value="1"/>
</dbReference>
<gene>
    <name evidence="2" type="ORF">WOLCODRAFT_20998</name>
</gene>
<dbReference type="PANTHER" id="PTHR43397">
    <property type="entry name" value="ERGOTHIONEINE BIOSYNTHESIS PROTEIN 1"/>
    <property type="match status" value="1"/>
</dbReference>
<dbReference type="EMBL" id="KB467920">
    <property type="protein sequence ID" value="PCH37229.1"/>
    <property type="molecule type" value="Genomic_DNA"/>
</dbReference>
<proteinExistence type="predicted"/>
<dbReference type="InterPro" id="IPR005532">
    <property type="entry name" value="SUMF_dom"/>
</dbReference>
<sequence>MPAIDQWRAMWAAWDFSTQHMIPPSMLFQKPIDLWRICLFYIGHIPMFLLIHLSRMLKEPDTEPVEFKTDMTYHHCSERSIQTDDPTQCHSHSEVPMLEVDWPSLPSITAHQYRVRERMLKLYRDIDAGAVILTGRIVRMLFMTLEHEAFHVEIWGAIPPSGFSPPHWPVLAWDNAAEPKVETITLGPDTVALGHDDNEADDGSPDVAAHDFGWDNEHPRRRVYVPQFKIAMRPVTNGKFYDFFAEEGMGVVEFAPFAHRLPLKVARDRPIVTSYDNLSTYASVKGGHIPTKPELHLFFDMFQCGYEGGTNIGFRNRHSVPATMGGEKGGGKGHNGGVWEWTSIVLEQHDGFSASKLYPGNPVGFFDGHHQVVVGGSYATTPRLAERRTLRNFYQHNYPYLRLEQAQTWRTHMGYVALHRLMNLNIVGYSLLVVVGILMDIEDANANFVTMTV</sequence>
<evidence type="ECO:0000259" key="1">
    <source>
        <dbReference type="Pfam" id="PF03781"/>
    </source>
</evidence>
<dbReference type="Gene3D" id="3.90.1580.10">
    <property type="entry name" value="paralog of FGE (formylglycine-generating enzyme)"/>
    <property type="match status" value="1"/>
</dbReference>
<dbReference type="PANTHER" id="PTHR43397:SF2">
    <property type="entry name" value="HISTIDINE-SPECIFIC METHYLTRANSFERASE SAM-DEPENDENT DOMAIN-CONTAINING PROTEIN"/>
    <property type="match status" value="1"/>
</dbReference>
<evidence type="ECO:0000313" key="2">
    <source>
        <dbReference type="EMBL" id="PCH37229.1"/>
    </source>
</evidence>
<dbReference type="InterPro" id="IPR051128">
    <property type="entry name" value="EgtD_Methyltrsf_superfamily"/>
</dbReference>
<dbReference type="STRING" id="742152.A0A2H3JER5"/>
<reference evidence="2 3" key="1">
    <citation type="journal article" date="2012" name="Science">
        <title>The Paleozoic origin of enzymatic lignin decomposition reconstructed from 31 fungal genomes.</title>
        <authorList>
            <person name="Floudas D."/>
            <person name="Binder M."/>
            <person name="Riley R."/>
            <person name="Barry K."/>
            <person name="Blanchette R.A."/>
            <person name="Henrissat B."/>
            <person name="Martinez A.T."/>
            <person name="Otillar R."/>
            <person name="Spatafora J.W."/>
            <person name="Yadav J.S."/>
            <person name="Aerts A."/>
            <person name="Benoit I."/>
            <person name="Boyd A."/>
            <person name="Carlson A."/>
            <person name="Copeland A."/>
            <person name="Coutinho P.M."/>
            <person name="de Vries R.P."/>
            <person name="Ferreira P."/>
            <person name="Findley K."/>
            <person name="Foster B."/>
            <person name="Gaskell J."/>
            <person name="Glotzer D."/>
            <person name="Gorecki P."/>
            <person name="Heitman J."/>
            <person name="Hesse C."/>
            <person name="Hori C."/>
            <person name="Igarashi K."/>
            <person name="Jurgens J.A."/>
            <person name="Kallen N."/>
            <person name="Kersten P."/>
            <person name="Kohler A."/>
            <person name="Kuees U."/>
            <person name="Kumar T.K.A."/>
            <person name="Kuo A."/>
            <person name="LaButti K."/>
            <person name="Larrondo L.F."/>
            <person name="Lindquist E."/>
            <person name="Ling A."/>
            <person name="Lombard V."/>
            <person name="Lucas S."/>
            <person name="Lundell T."/>
            <person name="Martin R."/>
            <person name="McLaughlin D.J."/>
            <person name="Morgenstern I."/>
            <person name="Morin E."/>
            <person name="Murat C."/>
            <person name="Nagy L.G."/>
            <person name="Nolan M."/>
            <person name="Ohm R.A."/>
            <person name="Patyshakuliyeva A."/>
            <person name="Rokas A."/>
            <person name="Ruiz-Duenas F.J."/>
            <person name="Sabat G."/>
            <person name="Salamov A."/>
            <person name="Samejima M."/>
            <person name="Schmutz J."/>
            <person name="Slot J.C."/>
            <person name="St John F."/>
            <person name="Stenlid J."/>
            <person name="Sun H."/>
            <person name="Sun S."/>
            <person name="Syed K."/>
            <person name="Tsang A."/>
            <person name="Wiebenga A."/>
            <person name="Young D."/>
            <person name="Pisabarro A."/>
            <person name="Eastwood D.C."/>
            <person name="Martin F."/>
            <person name="Cullen D."/>
            <person name="Grigoriev I.V."/>
            <person name="Hibbett D.S."/>
        </authorList>
    </citation>
    <scope>NUCLEOTIDE SEQUENCE [LARGE SCALE GENOMIC DNA]</scope>
    <source>
        <strain evidence="2 3">MD-104</strain>
    </source>
</reference>
<dbReference type="InterPro" id="IPR016187">
    <property type="entry name" value="CTDL_fold"/>
</dbReference>
<dbReference type="OrthoDB" id="659at2759"/>
<name>A0A2H3JER5_WOLCO</name>
<protein>
    <recommendedName>
        <fullName evidence="1">Sulfatase-modifying factor enzyme-like domain-containing protein</fullName>
    </recommendedName>
</protein>
<dbReference type="Pfam" id="PF03781">
    <property type="entry name" value="FGE-sulfatase"/>
    <property type="match status" value="1"/>
</dbReference>
<dbReference type="OMA" id="PHQLRHP"/>
<organism evidence="2 3">
    <name type="scientific">Wolfiporia cocos (strain MD-104)</name>
    <name type="common">Brown rot fungus</name>
    <dbReference type="NCBI Taxonomy" id="742152"/>
    <lineage>
        <taxon>Eukaryota</taxon>
        <taxon>Fungi</taxon>
        <taxon>Dikarya</taxon>
        <taxon>Basidiomycota</taxon>
        <taxon>Agaricomycotina</taxon>
        <taxon>Agaricomycetes</taxon>
        <taxon>Polyporales</taxon>
        <taxon>Phaeolaceae</taxon>
        <taxon>Wolfiporia</taxon>
    </lineage>
</organism>
<dbReference type="Proteomes" id="UP000218811">
    <property type="component" value="Unassembled WGS sequence"/>
</dbReference>
<accession>A0A2H3JER5</accession>
<keyword evidence="3" id="KW-1185">Reference proteome</keyword>
<dbReference type="AlphaFoldDB" id="A0A2H3JER5"/>